<keyword evidence="3" id="KW-1185">Reference proteome</keyword>
<dbReference type="EMBL" id="BDRX01000094">
    <property type="protein sequence ID" value="GBF97188.1"/>
    <property type="molecule type" value="Genomic_DNA"/>
</dbReference>
<dbReference type="Proteomes" id="UP000247498">
    <property type="component" value="Unassembled WGS sequence"/>
</dbReference>
<dbReference type="OrthoDB" id="544525at2759"/>
<dbReference type="AlphaFoldDB" id="A0A2V0PBF5"/>
<evidence type="ECO:0000313" key="2">
    <source>
        <dbReference type="EMBL" id="GBF97188.1"/>
    </source>
</evidence>
<proteinExistence type="predicted"/>
<protein>
    <submittedName>
        <fullName evidence="2">Uncharacterized protein</fullName>
    </submittedName>
</protein>
<feature type="compositionally biased region" description="Low complexity" evidence="1">
    <location>
        <begin position="28"/>
        <end position="39"/>
    </location>
</feature>
<feature type="compositionally biased region" description="Polar residues" evidence="1">
    <location>
        <begin position="1"/>
        <end position="10"/>
    </location>
</feature>
<sequence>MQAHLSSQRSLGAAARPCGAQPRRRRGPYPAAASPGSAYHTRSVDGVQERTLGITALLADQEVQDSLLEGWSDRTATLALGSGFFAVENDGTAWWQDIPHSLSNKCIGRQKSLPPVEYVALGPGESYFVQFVDGHQQWWADEGLDDLTEALHSYSESVKLLAFAHGGGYYILWEDGHSQWYRLPQGLYNQLNGRKHPCVEFLSLGPNDEWFVRFLNGKGYVAGHSELCQETMAKLKAKGRSVLKIMYGEGGTWAIVHEHRSK</sequence>
<accession>A0A2V0PBF5</accession>
<evidence type="ECO:0000256" key="1">
    <source>
        <dbReference type="SAM" id="MobiDB-lite"/>
    </source>
</evidence>
<evidence type="ECO:0000313" key="3">
    <source>
        <dbReference type="Proteomes" id="UP000247498"/>
    </source>
</evidence>
<reference evidence="2 3" key="1">
    <citation type="journal article" date="2018" name="Sci. Rep.">
        <title>Raphidocelis subcapitata (=Pseudokirchneriella subcapitata) provides an insight into genome evolution and environmental adaptations in the Sphaeropleales.</title>
        <authorList>
            <person name="Suzuki S."/>
            <person name="Yamaguchi H."/>
            <person name="Nakajima N."/>
            <person name="Kawachi M."/>
        </authorList>
    </citation>
    <scope>NUCLEOTIDE SEQUENCE [LARGE SCALE GENOMIC DNA]</scope>
    <source>
        <strain evidence="2 3">NIES-35</strain>
    </source>
</reference>
<comment type="caution">
    <text evidence="2">The sequence shown here is derived from an EMBL/GenBank/DDBJ whole genome shotgun (WGS) entry which is preliminary data.</text>
</comment>
<organism evidence="2 3">
    <name type="scientific">Raphidocelis subcapitata</name>
    <dbReference type="NCBI Taxonomy" id="307507"/>
    <lineage>
        <taxon>Eukaryota</taxon>
        <taxon>Viridiplantae</taxon>
        <taxon>Chlorophyta</taxon>
        <taxon>core chlorophytes</taxon>
        <taxon>Chlorophyceae</taxon>
        <taxon>CS clade</taxon>
        <taxon>Sphaeropleales</taxon>
        <taxon>Selenastraceae</taxon>
        <taxon>Raphidocelis</taxon>
    </lineage>
</organism>
<name>A0A2V0PBF5_9CHLO</name>
<gene>
    <name evidence="2" type="ORF">Rsub_10049</name>
</gene>
<feature type="region of interest" description="Disordered" evidence="1">
    <location>
        <begin position="1"/>
        <end position="42"/>
    </location>
</feature>
<dbReference type="InParanoid" id="A0A2V0PBF5"/>